<comment type="caution">
    <text evidence="2">The sequence shown here is derived from an EMBL/GenBank/DDBJ whole genome shotgun (WGS) entry which is preliminary data.</text>
</comment>
<dbReference type="Proteomes" id="UP000665561">
    <property type="component" value="Unassembled WGS sequence"/>
</dbReference>
<feature type="transmembrane region" description="Helical" evidence="1">
    <location>
        <begin position="250"/>
        <end position="273"/>
    </location>
</feature>
<gene>
    <name evidence="2" type="ORF">GT019_02760</name>
</gene>
<evidence type="ECO:0008006" key="4">
    <source>
        <dbReference type="Google" id="ProtNLM"/>
    </source>
</evidence>
<feature type="transmembrane region" description="Helical" evidence="1">
    <location>
        <begin position="77"/>
        <end position="99"/>
    </location>
</feature>
<proteinExistence type="predicted"/>
<keyword evidence="1" id="KW-0472">Membrane</keyword>
<evidence type="ECO:0000313" key="2">
    <source>
        <dbReference type="EMBL" id="NBD22786.1"/>
    </source>
</evidence>
<keyword evidence="1" id="KW-0812">Transmembrane</keyword>
<feature type="transmembrane region" description="Helical" evidence="1">
    <location>
        <begin position="15"/>
        <end position="36"/>
    </location>
</feature>
<protein>
    <recommendedName>
        <fullName evidence="4">ABC transporter permease</fullName>
    </recommendedName>
</protein>
<accession>A0ABW9XJK5</accession>
<feature type="transmembrane region" description="Helical" evidence="1">
    <location>
        <begin position="219"/>
        <end position="238"/>
    </location>
</feature>
<keyword evidence="1" id="KW-1133">Transmembrane helix</keyword>
<keyword evidence="3" id="KW-1185">Reference proteome</keyword>
<evidence type="ECO:0000256" key="1">
    <source>
        <dbReference type="SAM" id="Phobius"/>
    </source>
</evidence>
<evidence type="ECO:0000313" key="3">
    <source>
        <dbReference type="Proteomes" id="UP000665561"/>
    </source>
</evidence>
<sequence length="279" mass="31268">MNRYLKLVHWEITRFWKMLAALAIVTIVLQCAGILYETHRYASEVYDRVESDHSTIAAFVQEHGKHSFIDGLARAGLAVYAPIALCIGGLVLYVFLIWYKEWFGKNAFIYRLLTLPTARRNIYFAKFTAILLFVFALVGLQLVLLPIEDGLYMMAGGDTLFESSNIFDLIANDRLLSMLIPQTFTDFVINYGAGAIAVFIGFTAVLLERSYKLKGIVAAILYIAAVGVFMMMPVLLPGNLTVTYWYTIEWFGIEAALGLVVAAVTVWLGLHLITKKVTV</sequence>
<organism evidence="2 3">
    <name type="scientific">Paenibacillus glycinis</name>
    <dbReference type="NCBI Taxonomy" id="2697035"/>
    <lineage>
        <taxon>Bacteria</taxon>
        <taxon>Bacillati</taxon>
        <taxon>Bacillota</taxon>
        <taxon>Bacilli</taxon>
        <taxon>Bacillales</taxon>
        <taxon>Paenibacillaceae</taxon>
        <taxon>Paenibacillus</taxon>
    </lineage>
</organism>
<dbReference type="EMBL" id="JAAAMV010000001">
    <property type="protein sequence ID" value="NBD22786.1"/>
    <property type="molecule type" value="Genomic_DNA"/>
</dbReference>
<name>A0ABW9XJK5_9BACL</name>
<dbReference type="RefSeq" id="WP_161740919.1">
    <property type="nucleotide sequence ID" value="NZ_JAAAMV010000001.1"/>
</dbReference>
<reference evidence="2 3" key="1">
    <citation type="submission" date="2020-01" db="EMBL/GenBank/DDBJ databases">
        <title>Paenibacillus soybeanensis sp. nov. isolated from the nodules of soybean (Glycine max(L.) Merr).</title>
        <authorList>
            <person name="Wang H."/>
        </authorList>
    </citation>
    <scope>NUCLEOTIDE SEQUENCE [LARGE SCALE GENOMIC DNA]</scope>
    <source>
        <strain evidence="2 3">T1</strain>
    </source>
</reference>
<feature type="transmembrane region" description="Helical" evidence="1">
    <location>
        <begin position="188"/>
        <end position="207"/>
    </location>
</feature>
<feature type="transmembrane region" description="Helical" evidence="1">
    <location>
        <begin position="120"/>
        <end position="144"/>
    </location>
</feature>